<dbReference type="SUPFAM" id="SSF52402">
    <property type="entry name" value="Adenine nucleotide alpha hydrolases-like"/>
    <property type="match status" value="1"/>
</dbReference>
<comment type="subunit">
    <text evidence="2">Heterodimer of an alpha and a beta subunit.</text>
</comment>
<protein>
    <recommendedName>
        <fullName evidence="4">Electron transfer flavoprotein small subunit</fullName>
    </recommendedName>
</protein>
<sequence length="270" mass="29436">MHAVVCIKQVPDTTDVKIDRKTNTLIREGVPSIVNPFDIHAIEEALRLKDRFGGRVTVISMGPSQARESLKKAISYGVDEAILISDRAFAGADTLATSYVLAQTIRAIGDKEPVDLVLCGKQAIDGDTAQVGPGIATRLGISQLTYVVKIRSIDLEKKEIVVERQLEGGREVLRAELPALLTVVKELNTSRYQSLPSMIRAARYDPPVWDKDSFDRDPSLLGLKGSPTKVSKVYVPPPREKGGIIAGDPEDPEKTVAELVDKLLECKIIG</sequence>
<proteinExistence type="inferred from homology"/>
<dbReference type="RefSeq" id="WP_176226402.1">
    <property type="nucleotide sequence ID" value="NZ_BLRV01000030.1"/>
</dbReference>
<evidence type="ECO:0000259" key="6">
    <source>
        <dbReference type="SMART" id="SM00893"/>
    </source>
</evidence>
<evidence type="ECO:0000313" key="8">
    <source>
        <dbReference type="Proteomes" id="UP000580051"/>
    </source>
</evidence>
<name>A0A6V8NPK9_9ACTN</name>
<accession>A0A6V8NPK9</accession>
<dbReference type="Proteomes" id="UP000580051">
    <property type="component" value="Unassembled WGS sequence"/>
</dbReference>
<dbReference type="AlphaFoldDB" id="A0A6V8NPK9"/>
<comment type="function">
    <text evidence="3">The electron transfer flavoprotein serves as a specific electron acceptor for other dehydrogenases. It transfers the electrons to the main respiratory chain via ETF-ubiquinone oxidoreductase (ETF dehydrogenase).</text>
</comment>
<dbReference type="PANTHER" id="PTHR21294:SF17">
    <property type="entry name" value="PROTEIN FIXA"/>
    <property type="match status" value="1"/>
</dbReference>
<dbReference type="EMBL" id="BLRV01000030">
    <property type="protein sequence ID" value="GFP21270.1"/>
    <property type="molecule type" value="Genomic_DNA"/>
</dbReference>
<dbReference type="Gene3D" id="3.40.50.620">
    <property type="entry name" value="HUPs"/>
    <property type="match status" value="1"/>
</dbReference>
<evidence type="ECO:0000256" key="2">
    <source>
        <dbReference type="ARBA" id="ARBA00011355"/>
    </source>
</evidence>
<evidence type="ECO:0000313" key="7">
    <source>
        <dbReference type="EMBL" id="GFP21270.1"/>
    </source>
</evidence>
<dbReference type="InterPro" id="IPR014730">
    <property type="entry name" value="ETF_a/b_N"/>
</dbReference>
<organism evidence="7 8">
    <name type="scientific">Candidatus Hakubella thermalkaliphila</name>
    <dbReference type="NCBI Taxonomy" id="2754717"/>
    <lineage>
        <taxon>Bacteria</taxon>
        <taxon>Bacillati</taxon>
        <taxon>Actinomycetota</taxon>
        <taxon>Actinomycetota incertae sedis</taxon>
        <taxon>Candidatus Hakubellales</taxon>
        <taxon>Candidatus Hakubellaceae</taxon>
        <taxon>Candidatus Hakubella</taxon>
    </lineage>
</organism>
<evidence type="ECO:0000256" key="4">
    <source>
        <dbReference type="ARBA" id="ARBA00042002"/>
    </source>
</evidence>
<reference evidence="7 8" key="1">
    <citation type="journal article" date="2020" name="Front. Microbiol.">
        <title>Single-cell genomics of novel Actinobacteria with the Wood-Ljungdahl pathway discovered in a serpentinizing system.</title>
        <authorList>
            <person name="Merino N."/>
            <person name="Kawai M."/>
            <person name="Boyd E.S."/>
            <person name="Colman D.R."/>
            <person name="McGlynn S.E."/>
            <person name="Nealson K.H."/>
            <person name="Kurokawa K."/>
            <person name="Hongoh Y."/>
        </authorList>
    </citation>
    <scope>NUCLEOTIDE SEQUENCE [LARGE SCALE GENOMIC DNA]</scope>
    <source>
        <strain evidence="7 8">S06</strain>
    </source>
</reference>
<dbReference type="Pfam" id="PF01012">
    <property type="entry name" value="ETF"/>
    <property type="match status" value="1"/>
</dbReference>
<dbReference type="PIRSF" id="PIRSF000090">
    <property type="entry name" value="Beta-ETF"/>
    <property type="match status" value="1"/>
</dbReference>
<dbReference type="InterPro" id="IPR014729">
    <property type="entry name" value="Rossmann-like_a/b/a_fold"/>
</dbReference>
<dbReference type="GO" id="GO:0009055">
    <property type="term" value="F:electron transfer activity"/>
    <property type="evidence" value="ECO:0007669"/>
    <property type="project" value="InterPro"/>
</dbReference>
<dbReference type="PROSITE" id="PS01065">
    <property type="entry name" value="ETF_BETA"/>
    <property type="match status" value="1"/>
</dbReference>
<dbReference type="PANTHER" id="PTHR21294">
    <property type="entry name" value="ELECTRON TRANSFER FLAVOPROTEIN BETA-SUBUNIT"/>
    <property type="match status" value="1"/>
</dbReference>
<gene>
    <name evidence="7" type="ORF">HKBW3S06_00496</name>
</gene>
<evidence type="ECO:0000256" key="1">
    <source>
        <dbReference type="ARBA" id="ARBA00007557"/>
    </source>
</evidence>
<dbReference type="CDD" id="cd01714">
    <property type="entry name" value="ETF_beta"/>
    <property type="match status" value="1"/>
</dbReference>
<feature type="domain" description="Electron transfer flavoprotein alpha/beta-subunit N-terminal" evidence="6">
    <location>
        <begin position="22"/>
        <end position="218"/>
    </location>
</feature>
<comment type="caution">
    <text evidence="7">The sequence shown here is derived from an EMBL/GenBank/DDBJ whole genome shotgun (WGS) entry which is preliminary data.</text>
</comment>
<dbReference type="InterPro" id="IPR012255">
    <property type="entry name" value="ETF_b"/>
</dbReference>
<comment type="cofactor">
    <cofactor evidence="5">
        <name>AMP</name>
        <dbReference type="ChEBI" id="CHEBI:456215"/>
    </cofactor>
</comment>
<evidence type="ECO:0000256" key="5">
    <source>
        <dbReference type="ARBA" id="ARBA00049933"/>
    </source>
</evidence>
<evidence type="ECO:0000256" key="3">
    <source>
        <dbReference type="ARBA" id="ARBA00025649"/>
    </source>
</evidence>
<comment type="similarity">
    <text evidence="1">Belongs to the ETF beta-subunit/FixA family.</text>
</comment>
<dbReference type="SMART" id="SM00893">
    <property type="entry name" value="ETF"/>
    <property type="match status" value="1"/>
</dbReference>
<dbReference type="InterPro" id="IPR033948">
    <property type="entry name" value="ETF_beta_N"/>
</dbReference>
<dbReference type="InterPro" id="IPR000049">
    <property type="entry name" value="ET-Flavoprotein_bsu_CS"/>
</dbReference>